<dbReference type="AlphaFoldDB" id="A0A918M1W2"/>
<dbReference type="Proteomes" id="UP000646776">
    <property type="component" value="Unassembled WGS sequence"/>
</dbReference>
<name>A0A918M1W2_9ACTN</name>
<sequence length="60" mass="6538">MTLVGIGSEMKTSYAKSVWEAISTMLFSVWWLPGGTLMRTDSIGEVSAKNVLTDDVNLAQ</sequence>
<evidence type="ECO:0000313" key="2">
    <source>
        <dbReference type="Proteomes" id="UP000646776"/>
    </source>
</evidence>
<evidence type="ECO:0000313" key="1">
    <source>
        <dbReference type="EMBL" id="GGT96842.1"/>
    </source>
</evidence>
<dbReference type="EMBL" id="BMSA01000052">
    <property type="protein sequence ID" value="GGT96842.1"/>
    <property type="molecule type" value="Genomic_DNA"/>
</dbReference>
<accession>A0A918M1W2</accession>
<protein>
    <submittedName>
        <fullName evidence="1">Uncharacterized protein</fullName>
    </submittedName>
</protein>
<gene>
    <name evidence="1" type="ORF">GCM10010226_87980</name>
</gene>
<keyword evidence="2" id="KW-1185">Reference proteome</keyword>
<organism evidence="1 2">
    <name type="scientific">Streptomyces phaeofaciens</name>
    <dbReference type="NCBI Taxonomy" id="68254"/>
    <lineage>
        <taxon>Bacteria</taxon>
        <taxon>Bacillati</taxon>
        <taxon>Actinomycetota</taxon>
        <taxon>Actinomycetes</taxon>
        <taxon>Kitasatosporales</taxon>
        <taxon>Streptomycetaceae</taxon>
        <taxon>Streptomyces</taxon>
    </lineage>
</organism>
<reference evidence="1" key="1">
    <citation type="journal article" date="2014" name="Int. J. Syst. Evol. Microbiol.">
        <title>Complete genome sequence of Corynebacterium casei LMG S-19264T (=DSM 44701T), isolated from a smear-ripened cheese.</title>
        <authorList>
            <consortium name="US DOE Joint Genome Institute (JGI-PGF)"/>
            <person name="Walter F."/>
            <person name="Albersmeier A."/>
            <person name="Kalinowski J."/>
            <person name="Ruckert C."/>
        </authorList>
    </citation>
    <scope>NUCLEOTIDE SEQUENCE</scope>
    <source>
        <strain evidence="1">JCM 4125</strain>
    </source>
</reference>
<proteinExistence type="predicted"/>
<comment type="caution">
    <text evidence="1">The sequence shown here is derived from an EMBL/GenBank/DDBJ whole genome shotgun (WGS) entry which is preliminary data.</text>
</comment>
<reference evidence="1" key="2">
    <citation type="submission" date="2020-09" db="EMBL/GenBank/DDBJ databases">
        <authorList>
            <person name="Sun Q."/>
            <person name="Ohkuma M."/>
        </authorList>
    </citation>
    <scope>NUCLEOTIDE SEQUENCE</scope>
    <source>
        <strain evidence="1">JCM 4125</strain>
    </source>
</reference>